<dbReference type="Pfam" id="PF01553">
    <property type="entry name" value="Acyltransferase"/>
    <property type="match status" value="1"/>
</dbReference>
<keyword evidence="4" id="KW-1208">Phospholipid metabolism</keyword>
<dbReference type="CDD" id="cd07989">
    <property type="entry name" value="LPLAT_AGPAT-like"/>
    <property type="match status" value="1"/>
</dbReference>
<dbReference type="SUPFAM" id="SSF69593">
    <property type="entry name" value="Glycerol-3-phosphate (1)-acyltransferase"/>
    <property type="match status" value="1"/>
</dbReference>
<keyword evidence="4" id="KW-0444">Lipid biosynthesis</keyword>
<evidence type="ECO:0000256" key="3">
    <source>
        <dbReference type="ARBA" id="ARBA00023315"/>
    </source>
</evidence>
<feature type="domain" description="Phospholipid/glycerol acyltransferase" evidence="6">
    <location>
        <begin position="40"/>
        <end position="157"/>
    </location>
</feature>
<evidence type="ECO:0000259" key="6">
    <source>
        <dbReference type="SMART" id="SM00563"/>
    </source>
</evidence>
<sequence>MGKRFDINYVVARSFYYVCGPLLGIDFVVEGEEHMSTPSAVYIGNHQTMLDILYLGRIFPKQSSIMAKKELKWAPLLGQYMALSGAVFVDRKNSKDALHALAKAGDEMKSKGVSLWVFPEGTRSSSEAPDLLSYKKGAFHLAVQAGVPIVPVVCENYWRLYRKGVLDEGTLKIRVLPPIPTKDLTAADVTELAERTRESMLQTLKDISVRVPSDARESTPKPSTVPTPASVPESESIVDVRELLPEGKSTSREEAPTASQRSVAGSESEATDEDMVVVDRP</sequence>
<accession>M5C2C2</accession>
<dbReference type="SMART" id="SM00563">
    <property type="entry name" value="PlsC"/>
    <property type="match status" value="1"/>
</dbReference>
<feature type="compositionally biased region" description="Acidic residues" evidence="5">
    <location>
        <begin position="269"/>
        <end position="281"/>
    </location>
</feature>
<evidence type="ECO:0000256" key="2">
    <source>
        <dbReference type="ARBA" id="ARBA00022679"/>
    </source>
</evidence>
<proteinExistence type="inferred from homology"/>
<organism evidence="7 8">
    <name type="scientific">Thanatephorus cucumeris (strain AG1-IB / isolate 7/3/14)</name>
    <name type="common">Lettuce bottom rot fungus</name>
    <name type="synonym">Rhizoctonia solani</name>
    <dbReference type="NCBI Taxonomy" id="1108050"/>
    <lineage>
        <taxon>Eukaryota</taxon>
        <taxon>Fungi</taxon>
        <taxon>Dikarya</taxon>
        <taxon>Basidiomycota</taxon>
        <taxon>Agaricomycotina</taxon>
        <taxon>Agaricomycetes</taxon>
        <taxon>Cantharellales</taxon>
        <taxon>Ceratobasidiaceae</taxon>
        <taxon>Rhizoctonia</taxon>
        <taxon>Rhizoctonia solani AG-1</taxon>
    </lineage>
</organism>
<comment type="domain">
    <text evidence="4">The HXXXXD motif is essential for acyltransferase activity and may constitute the binding site for the phosphate moiety of the glycerol-3-phosphate.</text>
</comment>
<evidence type="ECO:0000256" key="5">
    <source>
        <dbReference type="SAM" id="MobiDB-lite"/>
    </source>
</evidence>
<evidence type="ECO:0000313" key="7">
    <source>
        <dbReference type="EMBL" id="CCO30047.1"/>
    </source>
</evidence>
<dbReference type="PANTHER" id="PTHR10434">
    <property type="entry name" value="1-ACYL-SN-GLYCEROL-3-PHOSPHATE ACYLTRANSFERASE"/>
    <property type="match status" value="1"/>
</dbReference>
<dbReference type="PANTHER" id="PTHR10434:SF11">
    <property type="entry name" value="1-ACYL-SN-GLYCEROL-3-PHOSPHATE ACYLTRANSFERASE"/>
    <property type="match status" value="1"/>
</dbReference>
<dbReference type="EMBL" id="CAOJ01005845">
    <property type="protein sequence ID" value="CCO30047.1"/>
    <property type="molecule type" value="Genomic_DNA"/>
</dbReference>
<keyword evidence="4" id="KW-0594">Phospholipid biosynthesis</keyword>
<comment type="caution">
    <text evidence="7">The sequence shown here is derived from an EMBL/GenBank/DDBJ whole genome shotgun (WGS) entry which is preliminary data.</text>
</comment>
<evidence type="ECO:0000313" key="8">
    <source>
        <dbReference type="Proteomes" id="UP000012065"/>
    </source>
</evidence>
<dbReference type="NCBIfam" id="TIGR00530">
    <property type="entry name" value="AGP_acyltrn"/>
    <property type="match status" value="1"/>
</dbReference>
<keyword evidence="2 4" id="KW-0808">Transferase</keyword>
<dbReference type="GO" id="GO:0016020">
    <property type="term" value="C:membrane"/>
    <property type="evidence" value="ECO:0007669"/>
    <property type="project" value="InterPro"/>
</dbReference>
<dbReference type="AlphaFoldDB" id="M5C2C2"/>
<evidence type="ECO:0000256" key="1">
    <source>
        <dbReference type="ARBA" id="ARBA00008655"/>
    </source>
</evidence>
<reference evidence="7 8" key="1">
    <citation type="journal article" date="2013" name="J. Biotechnol.">
        <title>Establishment and interpretation of the genome sequence of the phytopathogenic fungus Rhizoctonia solani AG1-IB isolate 7/3/14.</title>
        <authorList>
            <person name="Wibberg D.W."/>
            <person name="Jelonek L.J."/>
            <person name="Rupp O.R."/>
            <person name="Hennig M.H."/>
            <person name="Eikmeyer F.E."/>
            <person name="Goesmann A.G."/>
            <person name="Hartmann A.H."/>
            <person name="Borriss R.B."/>
            <person name="Grosch R.G."/>
            <person name="Puehler A.P."/>
            <person name="Schlueter A.S."/>
        </authorList>
    </citation>
    <scope>NUCLEOTIDE SEQUENCE [LARGE SCALE GENOMIC DNA]</scope>
    <source>
        <strain evidence="8">AG1-IB / isolate 7/3/14</strain>
    </source>
</reference>
<keyword evidence="3 4" id="KW-0012">Acyltransferase</keyword>
<dbReference type="HOGENOM" id="CLU_027938_10_0_1"/>
<dbReference type="EC" id="2.3.1.51" evidence="4"/>
<dbReference type="GO" id="GO:0006654">
    <property type="term" value="P:phosphatidic acid biosynthetic process"/>
    <property type="evidence" value="ECO:0007669"/>
    <property type="project" value="TreeGrafter"/>
</dbReference>
<protein>
    <recommendedName>
        <fullName evidence="4">1-acyl-sn-glycerol-3-phosphate acyltransferase</fullName>
        <ecNumber evidence="4">2.3.1.51</ecNumber>
    </recommendedName>
</protein>
<comment type="catalytic activity">
    <reaction evidence="4">
        <text>a 1-acyl-sn-glycero-3-phosphate + an acyl-CoA = a 1,2-diacyl-sn-glycero-3-phosphate + CoA</text>
        <dbReference type="Rhea" id="RHEA:19709"/>
        <dbReference type="ChEBI" id="CHEBI:57287"/>
        <dbReference type="ChEBI" id="CHEBI:57970"/>
        <dbReference type="ChEBI" id="CHEBI:58342"/>
        <dbReference type="ChEBI" id="CHEBI:58608"/>
        <dbReference type="EC" id="2.3.1.51"/>
    </reaction>
</comment>
<dbReference type="InterPro" id="IPR004552">
    <property type="entry name" value="AGP_acyltrans"/>
</dbReference>
<dbReference type="GO" id="GO:0005783">
    <property type="term" value="C:endoplasmic reticulum"/>
    <property type="evidence" value="ECO:0007669"/>
    <property type="project" value="TreeGrafter"/>
</dbReference>
<name>M5C2C2_THACB</name>
<comment type="similarity">
    <text evidence="1 4">Belongs to the 1-acyl-sn-glycerol-3-phosphate acyltransferase family.</text>
</comment>
<dbReference type="Proteomes" id="UP000012065">
    <property type="component" value="Unassembled WGS sequence"/>
</dbReference>
<dbReference type="InterPro" id="IPR002123">
    <property type="entry name" value="Plipid/glycerol_acylTrfase"/>
</dbReference>
<gene>
    <name evidence="7" type="primary">LPAAT</name>
    <name evidence="7" type="ORF">BN14_04071</name>
</gene>
<evidence type="ECO:0000256" key="4">
    <source>
        <dbReference type="RuleBase" id="RU361267"/>
    </source>
</evidence>
<keyword evidence="4" id="KW-0443">Lipid metabolism</keyword>
<dbReference type="GO" id="GO:0003841">
    <property type="term" value="F:1-acylglycerol-3-phosphate O-acyltransferase activity"/>
    <property type="evidence" value="ECO:0007669"/>
    <property type="project" value="UniProtKB-UniRule"/>
</dbReference>
<feature type="compositionally biased region" description="Basic and acidic residues" evidence="5">
    <location>
        <begin position="238"/>
        <end position="255"/>
    </location>
</feature>
<feature type="region of interest" description="Disordered" evidence="5">
    <location>
        <begin position="210"/>
        <end position="281"/>
    </location>
</feature>